<dbReference type="RefSeq" id="WP_133905916.1">
    <property type="nucleotide sequence ID" value="NZ_SOCP01000011.1"/>
</dbReference>
<evidence type="ECO:0000313" key="2">
    <source>
        <dbReference type="EMBL" id="TDV46269.1"/>
    </source>
</evidence>
<evidence type="ECO:0000313" key="3">
    <source>
        <dbReference type="Proteomes" id="UP000294927"/>
    </source>
</evidence>
<dbReference type="CDD" id="cd04301">
    <property type="entry name" value="NAT_SF"/>
    <property type="match status" value="1"/>
</dbReference>
<dbReference type="GO" id="GO:1990189">
    <property type="term" value="F:protein N-terminal-serine acetyltransferase activity"/>
    <property type="evidence" value="ECO:0007669"/>
    <property type="project" value="TreeGrafter"/>
</dbReference>
<protein>
    <submittedName>
        <fullName evidence="2">RimJ/RimL family protein N-acetyltransferase</fullName>
    </submittedName>
</protein>
<accession>A0A4R7VBG3</accession>
<dbReference type="PROSITE" id="PS51186">
    <property type="entry name" value="GNAT"/>
    <property type="match status" value="1"/>
</dbReference>
<feature type="domain" description="N-acetyltransferase" evidence="1">
    <location>
        <begin position="5"/>
        <end position="164"/>
    </location>
</feature>
<dbReference type="PANTHER" id="PTHR43441:SF6">
    <property type="entry name" value="N-ACETYLTRANSFERASE DOMAIN-CONTAINING PROTEIN"/>
    <property type="match status" value="1"/>
</dbReference>
<keyword evidence="2" id="KW-0808">Transferase</keyword>
<proteinExistence type="predicted"/>
<reference evidence="2 3" key="1">
    <citation type="submission" date="2019-03" db="EMBL/GenBank/DDBJ databases">
        <title>Genomic Encyclopedia of Archaeal and Bacterial Type Strains, Phase II (KMG-II): from individual species to whole genera.</title>
        <authorList>
            <person name="Goeker M."/>
        </authorList>
    </citation>
    <scope>NUCLEOTIDE SEQUENCE [LARGE SCALE GENOMIC DNA]</scope>
    <source>
        <strain evidence="2 3">DSM 45499</strain>
    </source>
</reference>
<dbReference type="Proteomes" id="UP000294927">
    <property type="component" value="Unassembled WGS sequence"/>
</dbReference>
<gene>
    <name evidence="2" type="ORF">CLV71_111227</name>
</gene>
<dbReference type="InterPro" id="IPR000182">
    <property type="entry name" value="GNAT_dom"/>
</dbReference>
<dbReference type="InterPro" id="IPR051908">
    <property type="entry name" value="Ribosomal_N-acetyltransferase"/>
</dbReference>
<evidence type="ECO:0000259" key="1">
    <source>
        <dbReference type="PROSITE" id="PS51186"/>
    </source>
</evidence>
<keyword evidence="3" id="KW-1185">Reference proteome</keyword>
<dbReference type="GO" id="GO:0005737">
    <property type="term" value="C:cytoplasm"/>
    <property type="evidence" value="ECO:0007669"/>
    <property type="project" value="TreeGrafter"/>
</dbReference>
<dbReference type="SUPFAM" id="SSF55729">
    <property type="entry name" value="Acyl-CoA N-acyltransferases (Nat)"/>
    <property type="match status" value="1"/>
</dbReference>
<dbReference type="AlphaFoldDB" id="A0A4R7VBG3"/>
<comment type="caution">
    <text evidence="2">The sequence shown here is derived from an EMBL/GenBank/DDBJ whole genome shotgun (WGS) entry which is preliminary data.</text>
</comment>
<dbReference type="OrthoDB" id="9814648at2"/>
<dbReference type="Gene3D" id="3.40.630.30">
    <property type="match status" value="1"/>
</dbReference>
<dbReference type="Pfam" id="PF13302">
    <property type="entry name" value="Acetyltransf_3"/>
    <property type="match status" value="1"/>
</dbReference>
<dbReference type="PANTHER" id="PTHR43441">
    <property type="entry name" value="RIBOSOMAL-PROTEIN-SERINE ACETYLTRANSFERASE"/>
    <property type="match status" value="1"/>
</dbReference>
<name>A0A4R7VBG3_9PSEU</name>
<organism evidence="2 3">
    <name type="scientific">Actinophytocola oryzae</name>
    <dbReference type="NCBI Taxonomy" id="502181"/>
    <lineage>
        <taxon>Bacteria</taxon>
        <taxon>Bacillati</taxon>
        <taxon>Actinomycetota</taxon>
        <taxon>Actinomycetes</taxon>
        <taxon>Pseudonocardiales</taxon>
        <taxon>Pseudonocardiaceae</taxon>
    </lineage>
</organism>
<dbReference type="EMBL" id="SOCP01000011">
    <property type="protein sequence ID" value="TDV46269.1"/>
    <property type="molecule type" value="Genomic_DNA"/>
</dbReference>
<dbReference type="InterPro" id="IPR016181">
    <property type="entry name" value="Acyl_CoA_acyltransferase"/>
</dbReference>
<dbReference type="GO" id="GO:0008999">
    <property type="term" value="F:protein-N-terminal-alanine acetyltransferase activity"/>
    <property type="evidence" value="ECO:0007669"/>
    <property type="project" value="TreeGrafter"/>
</dbReference>
<sequence length="178" mass="20095">MSEGLRLRPVAEADLDSFDVMFADPDMIGVFNWGGFGSAAKWRRMWAENRLLAPDKSVLIAELDGAAIGFVSWNRENTSANSYFLEFGISLWPDFRGKGHGTTVQRLLARYLFAHAPINRIQAITDAENFAEQRSLEKAGFTREAELKGRIFRDGAWRDEIMYRMVRSELPTSDGPAT</sequence>